<evidence type="ECO:0000256" key="9">
    <source>
        <dbReference type="ARBA" id="ARBA00052017"/>
    </source>
</evidence>
<dbReference type="GO" id="GO:0017111">
    <property type="term" value="F:ribonucleoside triphosphate phosphatase activity"/>
    <property type="evidence" value="ECO:0007669"/>
    <property type="project" value="InterPro"/>
</dbReference>
<comment type="catalytic activity">
    <reaction evidence="10">
        <text>ITP + H2O = IMP + diphosphate + H(+)</text>
        <dbReference type="Rhea" id="RHEA:29399"/>
        <dbReference type="ChEBI" id="CHEBI:15377"/>
        <dbReference type="ChEBI" id="CHEBI:15378"/>
        <dbReference type="ChEBI" id="CHEBI:33019"/>
        <dbReference type="ChEBI" id="CHEBI:58053"/>
        <dbReference type="ChEBI" id="CHEBI:61402"/>
        <dbReference type="EC" id="3.6.1.66"/>
    </reaction>
</comment>
<accession>A0A380C513</accession>
<evidence type="ECO:0000256" key="7">
    <source>
        <dbReference type="ARBA" id="ARBA00023080"/>
    </source>
</evidence>
<dbReference type="NCBIfam" id="NF011397">
    <property type="entry name" value="PRK14822.1"/>
    <property type="match status" value="1"/>
</dbReference>
<dbReference type="GO" id="GO:0005829">
    <property type="term" value="C:cytosol"/>
    <property type="evidence" value="ECO:0007669"/>
    <property type="project" value="TreeGrafter"/>
</dbReference>
<dbReference type="RefSeq" id="WP_115362103.1">
    <property type="nucleotide sequence ID" value="NZ_CP038012.1"/>
</dbReference>
<feature type="binding site" evidence="10">
    <location>
        <begin position="8"/>
        <end position="13"/>
    </location>
    <ligand>
        <name>substrate</name>
    </ligand>
</feature>
<dbReference type="InterPro" id="IPR029001">
    <property type="entry name" value="ITPase-like_fam"/>
</dbReference>
<organism evidence="12 13">
    <name type="scientific">Sporosarcina pasteurii</name>
    <name type="common">Bacillus pasteurii</name>
    <dbReference type="NCBI Taxonomy" id="1474"/>
    <lineage>
        <taxon>Bacteria</taxon>
        <taxon>Bacillati</taxon>
        <taxon>Bacillota</taxon>
        <taxon>Bacilli</taxon>
        <taxon>Bacillales</taxon>
        <taxon>Caryophanaceae</taxon>
        <taxon>Sporosarcina</taxon>
    </lineage>
</organism>
<dbReference type="GO" id="GO:0009146">
    <property type="term" value="P:purine nucleoside triphosphate catabolic process"/>
    <property type="evidence" value="ECO:0007669"/>
    <property type="project" value="UniProtKB-UniRule"/>
</dbReference>
<evidence type="ECO:0000256" key="5">
    <source>
        <dbReference type="ARBA" id="ARBA00022801"/>
    </source>
</evidence>
<dbReference type="CDD" id="cd00515">
    <property type="entry name" value="HAM1"/>
    <property type="match status" value="1"/>
</dbReference>
<dbReference type="InterPro" id="IPR002637">
    <property type="entry name" value="RdgB/HAM1"/>
</dbReference>
<keyword evidence="3 10" id="KW-0479">Metal-binding</keyword>
<evidence type="ECO:0000256" key="8">
    <source>
        <dbReference type="ARBA" id="ARBA00051875"/>
    </source>
</evidence>
<evidence type="ECO:0000256" key="10">
    <source>
        <dbReference type="HAMAP-Rule" id="MF_01405"/>
    </source>
</evidence>
<dbReference type="Gene3D" id="3.90.950.10">
    <property type="match status" value="1"/>
</dbReference>
<dbReference type="PANTHER" id="PTHR11067">
    <property type="entry name" value="INOSINE TRIPHOSPHATE PYROPHOSPHATASE/HAM1 PROTEIN"/>
    <property type="match status" value="1"/>
</dbReference>
<dbReference type="NCBIfam" id="TIGR00042">
    <property type="entry name" value="RdgB/HAM1 family non-canonical purine NTP pyrophosphatase"/>
    <property type="match status" value="1"/>
</dbReference>
<dbReference type="Proteomes" id="UP000254519">
    <property type="component" value="Unassembled WGS sequence"/>
</dbReference>
<dbReference type="GO" id="GO:0036222">
    <property type="term" value="F:XTP diphosphatase activity"/>
    <property type="evidence" value="ECO:0007669"/>
    <property type="project" value="UniProtKB-UniRule"/>
</dbReference>
<evidence type="ECO:0000256" key="2">
    <source>
        <dbReference type="ARBA" id="ARBA00011738"/>
    </source>
</evidence>
<protein>
    <recommendedName>
        <fullName evidence="10">dITP/XTP pyrophosphatase</fullName>
        <ecNumber evidence="10">3.6.1.66</ecNumber>
    </recommendedName>
    <alternativeName>
        <fullName evidence="10">Non-canonical purine NTP pyrophosphatase</fullName>
    </alternativeName>
    <alternativeName>
        <fullName evidence="10">Non-standard purine NTP pyrophosphatase</fullName>
    </alternativeName>
    <alternativeName>
        <fullName evidence="10">Nucleoside-triphosphate diphosphatase</fullName>
    </alternativeName>
    <alternativeName>
        <fullName evidence="10">Nucleoside-triphosphate pyrophosphatase</fullName>
        <shortName evidence="10">NTPase</shortName>
    </alternativeName>
</protein>
<dbReference type="PANTHER" id="PTHR11067:SF9">
    <property type="entry name" value="INOSINE TRIPHOSPHATE PYROPHOSPHATASE"/>
    <property type="match status" value="1"/>
</dbReference>
<dbReference type="HAMAP" id="MF_01405">
    <property type="entry name" value="Non_canon_purine_NTPase"/>
    <property type="match status" value="1"/>
</dbReference>
<dbReference type="SUPFAM" id="SSF52972">
    <property type="entry name" value="ITPase-like"/>
    <property type="match status" value="1"/>
</dbReference>
<name>A0A380C513_SPOPA</name>
<feature type="binding site" evidence="10">
    <location>
        <begin position="181"/>
        <end position="182"/>
    </location>
    <ligand>
        <name>substrate</name>
    </ligand>
</feature>
<gene>
    <name evidence="12" type="ORF">NCTC4822_02171</name>
</gene>
<keyword evidence="13" id="KW-1185">Reference proteome</keyword>
<comment type="similarity">
    <text evidence="1 10 11">Belongs to the HAM1 NTPase family.</text>
</comment>
<dbReference type="GO" id="GO:0035870">
    <property type="term" value="F:dITP diphosphatase activity"/>
    <property type="evidence" value="ECO:0007669"/>
    <property type="project" value="UniProtKB-UniRule"/>
</dbReference>
<sequence length="210" mass="22918">MKEVLIATNNKGKRKDFEALFHPLGINVLTLQDVEKTIDVEETGATFEENAILKAETVANLLGKTVIADDSGLEIDALNGAPGVYSARYAGIECDDEKNIDKALEELRGVPSDKRTARFRCVLAVAGPKMETTVFSGSCEGLITEERKGTNGFGYDPVFYVPSKDRTMAELTAEEKSKISHRGAALKKLQAELSTMIQKVGEQIEDNCTE</sequence>
<comment type="function">
    <text evidence="10">Pyrophosphatase that catalyzes the hydrolysis of nucleoside triphosphates to their monophosphate derivatives, with a high preference for the non-canonical purine nucleotides XTP (xanthosine triphosphate), dITP (deoxyinosine triphosphate) and ITP. Seems to function as a house-cleaning enzyme that removes non-canonical purine nucleotides from the nucleotide pool, thus preventing their incorporation into DNA/RNA and avoiding chromosomal lesions.</text>
</comment>
<dbReference type="AlphaFoldDB" id="A0A380C513"/>
<keyword evidence="5 10" id="KW-0378">Hydrolase</keyword>
<feature type="binding site" evidence="10">
    <location>
        <position position="41"/>
    </location>
    <ligand>
        <name>Mg(2+)</name>
        <dbReference type="ChEBI" id="CHEBI:18420"/>
    </ligand>
</feature>
<evidence type="ECO:0000256" key="1">
    <source>
        <dbReference type="ARBA" id="ARBA00008023"/>
    </source>
</evidence>
<evidence type="ECO:0000313" key="12">
    <source>
        <dbReference type="EMBL" id="SUJ11660.1"/>
    </source>
</evidence>
<proteinExistence type="inferred from homology"/>
<dbReference type="GO" id="GO:0000166">
    <property type="term" value="F:nucleotide binding"/>
    <property type="evidence" value="ECO:0007669"/>
    <property type="project" value="UniProtKB-KW"/>
</dbReference>
<feature type="binding site" evidence="10">
    <location>
        <position position="176"/>
    </location>
    <ligand>
        <name>substrate</name>
    </ligand>
</feature>
<comment type="cofactor">
    <cofactor evidence="10">
        <name>Mg(2+)</name>
        <dbReference type="ChEBI" id="CHEBI:18420"/>
    </cofactor>
    <text evidence="10">Binds 1 Mg(2+) ion per subunit.</text>
</comment>
<dbReference type="OrthoDB" id="9807456at2"/>
<keyword evidence="4 10" id="KW-0547">Nucleotide-binding</keyword>
<comment type="catalytic activity">
    <reaction evidence="8 10">
        <text>dITP + H2O = dIMP + diphosphate + H(+)</text>
        <dbReference type="Rhea" id="RHEA:28342"/>
        <dbReference type="ChEBI" id="CHEBI:15377"/>
        <dbReference type="ChEBI" id="CHEBI:15378"/>
        <dbReference type="ChEBI" id="CHEBI:33019"/>
        <dbReference type="ChEBI" id="CHEBI:61194"/>
        <dbReference type="ChEBI" id="CHEBI:61382"/>
        <dbReference type="EC" id="3.6.1.66"/>
    </reaction>
</comment>
<dbReference type="GO" id="GO:0009117">
    <property type="term" value="P:nucleotide metabolic process"/>
    <property type="evidence" value="ECO:0007669"/>
    <property type="project" value="UniProtKB-KW"/>
</dbReference>
<keyword evidence="7 10" id="KW-0546">Nucleotide metabolism</keyword>
<dbReference type="GO" id="GO:0036220">
    <property type="term" value="F:ITP diphosphatase activity"/>
    <property type="evidence" value="ECO:0007669"/>
    <property type="project" value="UniProtKB-UniRule"/>
</dbReference>
<dbReference type="InterPro" id="IPR020922">
    <property type="entry name" value="dITP/XTP_pyrophosphatase"/>
</dbReference>
<feature type="binding site" evidence="10">
    <location>
        <position position="70"/>
    </location>
    <ligand>
        <name>Mg(2+)</name>
        <dbReference type="ChEBI" id="CHEBI:18420"/>
    </ligand>
</feature>
<evidence type="ECO:0000313" key="13">
    <source>
        <dbReference type="Proteomes" id="UP000254519"/>
    </source>
</evidence>
<dbReference type="EC" id="3.6.1.66" evidence="10"/>
<dbReference type="Pfam" id="PF01725">
    <property type="entry name" value="Ham1p_like"/>
    <property type="match status" value="1"/>
</dbReference>
<keyword evidence="6 10" id="KW-0460">Magnesium</keyword>
<feature type="binding site" evidence="10">
    <location>
        <begin position="153"/>
        <end position="156"/>
    </location>
    <ligand>
        <name>substrate</name>
    </ligand>
</feature>
<feature type="active site" description="Proton acceptor" evidence="10">
    <location>
        <position position="70"/>
    </location>
</feature>
<reference evidence="12 13" key="1">
    <citation type="submission" date="2018-06" db="EMBL/GenBank/DDBJ databases">
        <authorList>
            <consortium name="Pathogen Informatics"/>
            <person name="Doyle S."/>
        </authorList>
    </citation>
    <scope>NUCLEOTIDE SEQUENCE [LARGE SCALE GENOMIC DNA]</scope>
    <source>
        <strain evidence="13">ATCC 11859 / DSM 33 / NCIB 8841 / NCTC 4822</strain>
    </source>
</reference>
<evidence type="ECO:0000256" key="3">
    <source>
        <dbReference type="ARBA" id="ARBA00022723"/>
    </source>
</evidence>
<dbReference type="GO" id="GO:0046872">
    <property type="term" value="F:metal ion binding"/>
    <property type="evidence" value="ECO:0007669"/>
    <property type="project" value="UniProtKB-KW"/>
</dbReference>
<evidence type="ECO:0000256" key="4">
    <source>
        <dbReference type="ARBA" id="ARBA00022741"/>
    </source>
</evidence>
<comment type="subunit">
    <text evidence="2 10">Homodimer.</text>
</comment>
<dbReference type="FunFam" id="3.90.950.10:FF:000001">
    <property type="entry name" value="dITP/XTP pyrophosphatase"/>
    <property type="match status" value="1"/>
</dbReference>
<dbReference type="EMBL" id="UGYZ01000002">
    <property type="protein sequence ID" value="SUJ11660.1"/>
    <property type="molecule type" value="Genomic_DNA"/>
</dbReference>
<evidence type="ECO:0000256" key="6">
    <source>
        <dbReference type="ARBA" id="ARBA00022842"/>
    </source>
</evidence>
<evidence type="ECO:0000256" key="11">
    <source>
        <dbReference type="RuleBase" id="RU003781"/>
    </source>
</evidence>
<comment type="catalytic activity">
    <reaction evidence="9 10">
        <text>XTP + H2O = XMP + diphosphate + H(+)</text>
        <dbReference type="Rhea" id="RHEA:28610"/>
        <dbReference type="ChEBI" id="CHEBI:15377"/>
        <dbReference type="ChEBI" id="CHEBI:15378"/>
        <dbReference type="ChEBI" id="CHEBI:33019"/>
        <dbReference type="ChEBI" id="CHEBI:57464"/>
        <dbReference type="ChEBI" id="CHEBI:61314"/>
        <dbReference type="EC" id="3.6.1.66"/>
    </reaction>
</comment>
<feature type="binding site" evidence="10">
    <location>
        <position position="71"/>
    </location>
    <ligand>
        <name>substrate</name>
    </ligand>
</feature>